<keyword evidence="3" id="KW-1185">Reference proteome</keyword>
<feature type="region of interest" description="Disordered" evidence="1">
    <location>
        <begin position="21"/>
        <end position="45"/>
    </location>
</feature>
<gene>
    <name evidence="2" type="ORF">Bathy07g00700</name>
</gene>
<evidence type="ECO:0000313" key="2">
    <source>
        <dbReference type="EMBL" id="CCO66178.1"/>
    </source>
</evidence>
<evidence type="ECO:0000313" key="3">
    <source>
        <dbReference type="Proteomes" id="UP000198341"/>
    </source>
</evidence>
<dbReference type="KEGG" id="bpg:Bathy07g00700"/>
<accession>K8F1H6</accession>
<dbReference type="OrthoDB" id="282149at2759"/>
<dbReference type="InterPro" id="IPR018793">
    <property type="entry name" value="Cyt_c_oxidase_assmbl_Pet191"/>
</dbReference>
<reference evidence="2 3" key="1">
    <citation type="submission" date="2011-10" db="EMBL/GenBank/DDBJ databases">
        <authorList>
            <person name="Genoscope - CEA"/>
        </authorList>
    </citation>
    <scope>NUCLEOTIDE SEQUENCE [LARGE SCALE GENOMIC DNA]</scope>
    <source>
        <strain evidence="2 3">RCC 1105</strain>
    </source>
</reference>
<dbReference type="GeneID" id="19014560"/>
<dbReference type="EMBL" id="FO082272">
    <property type="protein sequence ID" value="CCO66178.1"/>
    <property type="molecule type" value="Genomic_DNA"/>
</dbReference>
<dbReference type="RefSeq" id="XP_007512090.1">
    <property type="nucleotide sequence ID" value="XM_007512028.1"/>
</dbReference>
<evidence type="ECO:0000256" key="1">
    <source>
        <dbReference type="SAM" id="MobiDB-lite"/>
    </source>
</evidence>
<proteinExistence type="predicted"/>
<sequence>MSKSCAGMLEEMLKCAEQSKCYLSRSRSRRENSNSEEGGGNDDDALEFCVNALMRTTTTTNDDDDDDENNNNNKNNKNNKNKNQITELGLDECVVKKQVYLKCKRGQMDMRTRMRGNKGY</sequence>
<dbReference type="Pfam" id="PF10203">
    <property type="entry name" value="Pet191_N"/>
    <property type="match status" value="1"/>
</dbReference>
<feature type="region of interest" description="Disordered" evidence="1">
    <location>
        <begin position="57"/>
        <end position="87"/>
    </location>
</feature>
<name>K8F1H6_9CHLO</name>
<feature type="compositionally biased region" description="Low complexity" evidence="1">
    <location>
        <begin position="70"/>
        <end position="83"/>
    </location>
</feature>
<dbReference type="Proteomes" id="UP000198341">
    <property type="component" value="Chromosome 7"/>
</dbReference>
<organism evidence="2 3">
    <name type="scientific">Bathycoccus prasinos</name>
    <dbReference type="NCBI Taxonomy" id="41875"/>
    <lineage>
        <taxon>Eukaryota</taxon>
        <taxon>Viridiplantae</taxon>
        <taxon>Chlorophyta</taxon>
        <taxon>Mamiellophyceae</taxon>
        <taxon>Mamiellales</taxon>
        <taxon>Bathycoccaceae</taxon>
        <taxon>Bathycoccus</taxon>
    </lineage>
</organism>
<protein>
    <submittedName>
        <fullName evidence="2">Uncharacterized protein</fullName>
    </submittedName>
</protein>
<dbReference type="AlphaFoldDB" id="K8F1H6"/>